<protein>
    <submittedName>
        <fullName evidence="1">Uncharacterized protein</fullName>
    </submittedName>
</protein>
<dbReference type="PANTHER" id="PTHR47057">
    <property type="entry name" value="AFADIN/ALPHA-ACTININ-BINDING"/>
    <property type="match status" value="1"/>
</dbReference>
<name>A0A699ZNQ6_HAELA</name>
<accession>A0A699ZNQ6</accession>
<dbReference type="AlphaFoldDB" id="A0A699ZNQ6"/>
<feature type="non-terminal residue" evidence="1">
    <location>
        <position position="123"/>
    </location>
</feature>
<dbReference type="Proteomes" id="UP000485058">
    <property type="component" value="Unassembled WGS sequence"/>
</dbReference>
<sequence length="123" mass="13111">MFLHDLAGLADQAIDRNDQCTPESESLVLFLTPADDVLHQLDSGVGASTAYATASNVDSCAKYVCQALSGLGYSPNLDLFSSGPEAVAGVVNTLFALIQQRHVDKEARDALENVARTLRSDLQ</sequence>
<organism evidence="1 2">
    <name type="scientific">Haematococcus lacustris</name>
    <name type="common">Green alga</name>
    <name type="synonym">Haematococcus pluvialis</name>
    <dbReference type="NCBI Taxonomy" id="44745"/>
    <lineage>
        <taxon>Eukaryota</taxon>
        <taxon>Viridiplantae</taxon>
        <taxon>Chlorophyta</taxon>
        <taxon>core chlorophytes</taxon>
        <taxon>Chlorophyceae</taxon>
        <taxon>CS clade</taxon>
        <taxon>Chlamydomonadales</taxon>
        <taxon>Haematococcaceae</taxon>
        <taxon>Haematococcus</taxon>
    </lineage>
</organism>
<dbReference type="EMBL" id="BLLF01001658">
    <property type="protein sequence ID" value="GFH20566.1"/>
    <property type="molecule type" value="Genomic_DNA"/>
</dbReference>
<evidence type="ECO:0000313" key="2">
    <source>
        <dbReference type="Proteomes" id="UP000485058"/>
    </source>
</evidence>
<gene>
    <name evidence="1" type="ORF">HaLaN_17708</name>
</gene>
<dbReference type="PANTHER" id="PTHR47057:SF1">
    <property type="entry name" value="AFADIN_ALPHA-ACTININ-BINDING PROTEIN"/>
    <property type="match status" value="1"/>
</dbReference>
<keyword evidence="2" id="KW-1185">Reference proteome</keyword>
<evidence type="ECO:0000313" key="1">
    <source>
        <dbReference type="EMBL" id="GFH20566.1"/>
    </source>
</evidence>
<reference evidence="1 2" key="1">
    <citation type="submission" date="2020-02" db="EMBL/GenBank/DDBJ databases">
        <title>Draft genome sequence of Haematococcus lacustris strain NIES-144.</title>
        <authorList>
            <person name="Morimoto D."/>
            <person name="Nakagawa S."/>
            <person name="Yoshida T."/>
            <person name="Sawayama S."/>
        </authorList>
    </citation>
    <scope>NUCLEOTIDE SEQUENCE [LARGE SCALE GENOMIC DNA]</scope>
    <source>
        <strain evidence="1 2">NIES-144</strain>
    </source>
</reference>
<comment type="caution">
    <text evidence="1">The sequence shown here is derived from an EMBL/GenBank/DDBJ whole genome shotgun (WGS) entry which is preliminary data.</text>
</comment>
<proteinExistence type="predicted"/>